<dbReference type="Proteomes" id="UP000176504">
    <property type="component" value="Unassembled WGS sequence"/>
</dbReference>
<evidence type="ECO:0000313" key="1">
    <source>
        <dbReference type="EMBL" id="OGC55687.1"/>
    </source>
</evidence>
<dbReference type="EMBL" id="MEVI01000001">
    <property type="protein sequence ID" value="OGC55687.1"/>
    <property type="molecule type" value="Genomic_DNA"/>
</dbReference>
<dbReference type="GO" id="GO:0006281">
    <property type="term" value="P:DNA repair"/>
    <property type="evidence" value="ECO:0007669"/>
    <property type="project" value="InterPro"/>
</dbReference>
<protein>
    <recommendedName>
        <fullName evidence="3">HhH-GPD domain-containing protein</fullName>
    </recommendedName>
</protein>
<accession>A0A1F4VER3</accession>
<sequence>MNTDPQIKPKDFVKRVVRQYREGKGIFSKKVNAEDMLPDSLDSKHKALYIFYVLQLDYAIKSQILYNGGARLYKENKEFFTPENISSLPQDKLTKYLKDYLHPRYVNEAVKRFGSNTGTLVSKYNGDPRKIFENTASCREVVTRLKDFRGFGPKIGTFFIRTMINTFNYNFSDIDSILPPVDIHDVRIAYLMAFTNSNKMTSKNINFVKKMWSGACVSAGESWLVFDKALWLLGSEGKPKTREDVLKLLG</sequence>
<gene>
    <name evidence="1" type="ORF">A3A78_01435</name>
</gene>
<dbReference type="InterPro" id="IPR011257">
    <property type="entry name" value="DNA_glycosylase"/>
</dbReference>
<proteinExistence type="predicted"/>
<dbReference type="SUPFAM" id="SSF48150">
    <property type="entry name" value="DNA-glycosylase"/>
    <property type="match status" value="1"/>
</dbReference>
<dbReference type="GO" id="GO:0003824">
    <property type="term" value="F:catalytic activity"/>
    <property type="evidence" value="ECO:0007669"/>
    <property type="project" value="InterPro"/>
</dbReference>
<dbReference type="AlphaFoldDB" id="A0A1F4VER3"/>
<evidence type="ECO:0000313" key="2">
    <source>
        <dbReference type="Proteomes" id="UP000176504"/>
    </source>
</evidence>
<organism evidence="1 2">
    <name type="scientific">candidate division WWE3 bacterium RIFCSPLOWO2_01_FULL_41_18</name>
    <dbReference type="NCBI Taxonomy" id="1802625"/>
    <lineage>
        <taxon>Bacteria</taxon>
        <taxon>Katanobacteria</taxon>
    </lineage>
</organism>
<name>A0A1F4VER3_UNCKA</name>
<reference evidence="1 2" key="1">
    <citation type="journal article" date="2016" name="Nat. Commun.">
        <title>Thousands of microbial genomes shed light on interconnected biogeochemical processes in an aquifer system.</title>
        <authorList>
            <person name="Anantharaman K."/>
            <person name="Brown C.T."/>
            <person name="Hug L.A."/>
            <person name="Sharon I."/>
            <person name="Castelle C.J."/>
            <person name="Probst A.J."/>
            <person name="Thomas B.C."/>
            <person name="Singh A."/>
            <person name="Wilkins M.J."/>
            <person name="Karaoz U."/>
            <person name="Brodie E.L."/>
            <person name="Williams K.H."/>
            <person name="Hubbard S.S."/>
            <person name="Banfield J.F."/>
        </authorList>
    </citation>
    <scope>NUCLEOTIDE SEQUENCE [LARGE SCALE GENOMIC DNA]</scope>
</reference>
<evidence type="ECO:0008006" key="3">
    <source>
        <dbReference type="Google" id="ProtNLM"/>
    </source>
</evidence>
<comment type="caution">
    <text evidence="1">The sequence shown here is derived from an EMBL/GenBank/DDBJ whole genome shotgun (WGS) entry which is preliminary data.</text>
</comment>